<evidence type="ECO:0000259" key="17">
    <source>
        <dbReference type="PROSITE" id="PS51387"/>
    </source>
</evidence>
<dbReference type="Gene3D" id="3.90.78.10">
    <property type="entry name" value="UDP-N-acetylenolpyruvoylglucosamine reductase, C-terminal domain"/>
    <property type="match status" value="1"/>
</dbReference>
<dbReference type="GO" id="GO:0071949">
    <property type="term" value="F:FAD binding"/>
    <property type="evidence" value="ECO:0007669"/>
    <property type="project" value="InterPro"/>
</dbReference>
<comment type="function">
    <text evidence="2 16">Cell wall formation.</text>
</comment>
<organism evidence="18 19">
    <name type="scientific">Candidatus Roizmanbacteria bacterium CG10_big_fil_rev_8_21_14_0_10_39_6</name>
    <dbReference type="NCBI Taxonomy" id="1974853"/>
    <lineage>
        <taxon>Bacteria</taxon>
        <taxon>Candidatus Roizmaniibacteriota</taxon>
    </lineage>
</organism>
<evidence type="ECO:0000313" key="19">
    <source>
        <dbReference type="Proteomes" id="UP000229554"/>
    </source>
</evidence>
<dbReference type="Pfam" id="PF02873">
    <property type="entry name" value="MurB_C"/>
    <property type="match status" value="1"/>
</dbReference>
<evidence type="ECO:0000256" key="10">
    <source>
        <dbReference type="ARBA" id="ARBA00022960"/>
    </source>
</evidence>
<dbReference type="NCBIfam" id="TIGR00179">
    <property type="entry name" value="murB"/>
    <property type="match status" value="1"/>
</dbReference>
<dbReference type="InterPro" id="IPR003170">
    <property type="entry name" value="MurB"/>
</dbReference>
<dbReference type="InterPro" id="IPR006094">
    <property type="entry name" value="Oxid_FAD_bind_N"/>
</dbReference>
<dbReference type="UniPathway" id="UPA00219"/>
<keyword evidence="9 16" id="KW-0521">NADP</keyword>
<keyword evidence="8 16" id="KW-0274">FAD</keyword>
<comment type="pathway">
    <text evidence="4 16">Cell wall biogenesis; peptidoglycan biosynthesis.</text>
</comment>
<dbReference type="GO" id="GO:0008360">
    <property type="term" value="P:regulation of cell shape"/>
    <property type="evidence" value="ECO:0007669"/>
    <property type="project" value="UniProtKB-KW"/>
</dbReference>
<dbReference type="EC" id="1.3.1.98" evidence="16"/>
<evidence type="ECO:0000256" key="15">
    <source>
        <dbReference type="ARBA" id="ARBA00048914"/>
    </source>
</evidence>
<dbReference type="HAMAP" id="MF_00037">
    <property type="entry name" value="MurB"/>
    <property type="match status" value="1"/>
</dbReference>
<comment type="catalytic activity">
    <reaction evidence="15 16">
        <text>UDP-N-acetyl-alpha-D-muramate + NADP(+) = UDP-N-acetyl-3-O-(1-carboxyvinyl)-alpha-D-glucosamine + NADPH + H(+)</text>
        <dbReference type="Rhea" id="RHEA:12248"/>
        <dbReference type="ChEBI" id="CHEBI:15378"/>
        <dbReference type="ChEBI" id="CHEBI:57783"/>
        <dbReference type="ChEBI" id="CHEBI:58349"/>
        <dbReference type="ChEBI" id="CHEBI:68483"/>
        <dbReference type="ChEBI" id="CHEBI:70757"/>
        <dbReference type="EC" id="1.3.1.98"/>
    </reaction>
</comment>
<dbReference type="AlphaFoldDB" id="A0A2M8KQZ6"/>
<dbReference type="InterPro" id="IPR011601">
    <property type="entry name" value="MurB_C"/>
</dbReference>
<evidence type="ECO:0000256" key="11">
    <source>
        <dbReference type="ARBA" id="ARBA00022984"/>
    </source>
</evidence>
<dbReference type="Gene3D" id="3.30.43.10">
    <property type="entry name" value="Uridine Diphospho-n-acetylenolpyruvylglucosamine Reductase, domain 2"/>
    <property type="match status" value="1"/>
</dbReference>
<dbReference type="InterPro" id="IPR036635">
    <property type="entry name" value="MurB_C_sf"/>
</dbReference>
<dbReference type="GO" id="GO:0071555">
    <property type="term" value="P:cell wall organization"/>
    <property type="evidence" value="ECO:0007669"/>
    <property type="project" value="UniProtKB-KW"/>
</dbReference>
<dbReference type="EMBL" id="PFED01000221">
    <property type="protein sequence ID" value="PJE62347.1"/>
    <property type="molecule type" value="Genomic_DNA"/>
</dbReference>
<dbReference type="Gene3D" id="3.30.465.10">
    <property type="match status" value="1"/>
</dbReference>
<comment type="subcellular location">
    <subcellularLocation>
        <location evidence="3 16">Cytoplasm</location>
    </subcellularLocation>
</comment>
<dbReference type="InterPro" id="IPR016169">
    <property type="entry name" value="FAD-bd_PCMH_sub2"/>
</dbReference>
<keyword evidence="5 16" id="KW-0963">Cytoplasm</keyword>
<evidence type="ECO:0000256" key="12">
    <source>
        <dbReference type="ARBA" id="ARBA00023002"/>
    </source>
</evidence>
<dbReference type="SUPFAM" id="SSF56176">
    <property type="entry name" value="FAD-binding/transporter-associated domain-like"/>
    <property type="match status" value="1"/>
</dbReference>
<dbReference type="InterPro" id="IPR036318">
    <property type="entry name" value="FAD-bd_PCMH-like_sf"/>
</dbReference>
<evidence type="ECO:0000256" key="5">
    <source>
        <dbReference type="ARBA" id="ARBA00022490"/>
    </source>
</evidence>
<comment type="caution">
    <text evidence="18">The sequence shown here is derived from an EMBL/GenBank/DDBJ whole genome shotgun (WGS) entry which is preliminary data.</text>
</comment>
<name>A0A2M8KQZ6_9BACT</name>
<evidence type="ECO:0000256" key="16">
    <source>
        <dbReference type="HAMAP-Rule" id="MF_00037"/>
    </source>
</evidence>
<dbReference type="Pfam" id="PF01565">
    <property type="entry name" value="FAD_binding_4"/>
    <property type="match status" value="1"/>
</dbReference>
<keyword evidence="7 16" id="KW-0285">Flavoprotein</keyword>
<proteinExistence type="inferred from homology"/>
<evidence type="ECO:0000256" key="1">
    <source>
        <dbReference type="ARBA" id="ARBA00001974"/>
    </source>
</evidence>
<dbReference type="PANTHER" id="PTHR21071:SF4">
    <property type="entry name" value="UDP-N-ACETYLENOLPYRUVOYLGLUCOSAMINE REDUCTASE"/>
    <property type="match status" value="1"/>
</dbReference>
<comment type="cofactor">
    <cofactor evidence="1 16">
        <name>FAD</name>
        <dbReference type="ChEBI" id="CHEBI:57692"/>
    </cofactor>
</comment>
<evidence type="ECO:0000256" key="3">
    <source>
        <dbReference type="ARBA" id="ARBA00004496"/>
    </source>
</evidence>
<evidence type="ECO:0000256" key="2">
    <source>
        <dbReference type="ARBA" id="ARBA00003921"/>
    </source>
</evidence>
<dbReference type="PANTHER" id="PTHR21071">
    <property type="entry name" value="UDP-N-ACETYLENOLPYRUVOYLGLUCOSAMINE REDUCTASE"/>
    <property type="match status" value="1"/>
</dbReference>
<sequence length="329" mass="36919">MYALVQYKSFLKHMNNHHKNELAKIIATGNITYDVPLAPLTSIKIGGKADVCIKTHDEHEIAQIVGYASDKHIPLYILGGGSNVVFADEGYRGILLKLSTDKECIERDTSTCRITFPSGYISHLAAIRTVHYGCRGFEGMYGLPGTIGGALYMNSKWPAGHFTTADRLLSIVYLTEDGITITLSKDELKFSYGFSQLQKRTGIVLSATFQFELDNSKDIQHKCDLVMKYRKETQPMGVRTAGCIFKNISIEEQKKEGLPTRSAGYLIDKCGLKGERRNGLVISEKHANFFINEKSATAKDFIYLKEKVKDRVYNQFHVSLREEVLVVQS</sequence>
<comment type="caution">
    <text evidence="16">Lacks conserved residue(s) required for the propagation of feature annotation.</text>
</comment>
<dbReference type="Proteomes" id="UP000229554">
    <property type="component" value="Unassembled WGS sequence"/>
</dbReference>
<keyword evidence="13 16" id="KW-0131">Cell cycle</keyword>
<protein>
    <recommendedName>
        <fullName evidence="16">UDP-N-acetylenolpyruvoylglucosamine reductase</fullName>
        <ecNumber evidence="16">1.3.1.98</ecNumber>
    </recommendedName>
    <alternativeName>
        <fullName evidence="16">UDP-N-acetylmuramate dehydrogenase</fullName>
    </alternativeName>
</protein>
<reference evidence="19" key="1">
    <citation type="submission" date="2017-09" db="EMBL/GenBank/DDBJ databases">
        <title>Depth-based differentiation of microbial function through sediment-hosted aquifers and enrichment of novel symbionts in the deep terrestrial subsurface.</title>
        <authorList>
            <person name="Probst A.J."/>
            <person name="Ladd B."/>
            <person name="Jarett J.K."/>
            <person name="Geller-Mcgrath D.E."/>
            <person name="Sieber C.M.K."/>
            <person name="Emerson J.B."/>
            <person name="Anantharaman K."/>
            <person name="Thomas B.C."/>
            <person name="Malmstrom R."/>
            <person name="Stieglmeier M."/>
            <person name="Klingl A."/>
            <person name="Woyke T."/>
            <person name="Ryan C.M."/>
            <person name="Banfield J.F."/>
        </authorList>
    </citation>
    <scope>NUCLEOTIDE SEQUENCE [LARGE SCALE GENOMIC DNA]</scope>
</reference>
<evidence type="ECO:0000256" key="14">
    <source>
        <dbReference type="ARBA" id="ARBA00023316"/>
    </source>
</evidence>
<dbReference type="GO" id="GO:0005829">
    <property type="term" value="C:cytosol"/>
    <property type="evidence" value="ECO:0007669"/>
    <property type="project" value="TreeGrafter"/>
</dbReference>
<dbReference type="SUPFAM" id="SSF56194">
    <property type="entry name" value="Uridine diphospho-N-Acetylenolpyruvylglucosamine reductase, MurB, C-terminal domain"/>
    <property type="match status" value="1"/>
</dbReference>
<dbReference type="InterPro" id="IPR016167">
    <property type="entry name" value="FAD-bd_PCMH_sub1"/>
</dbReference>
<evidence type="ECO:0000256" key="6">
    <source>
        <dbReference type="ARBA" id="ARBA00022618"/>
    </source>
</evidence>
<evidence type="ECO:0000256" key="7">
    <source>
        <dbReference type="ARBA" id="ARBA00022630"/>
    </source>
</evidence>
<keyword evidence="12 16" id="KW-0560">Oxidoreductase</keyword>
<evidence type="ECO:0000256" key="8">
    <source>
        <dbReference type="ARBA" id="ARBA00022827"/>
    </source>
</evidence>
<dbReference type="InterPro" id="IPR016166">
    <property type="entry name" value="FAD-bd_PCMH"/>
</dbReference>
<gene>
    <name evidence="16 18" type="primary">murB</name>
    <name evidence="18" type="ORF">COU88_05495</name>
</gene>
<feature type="domain" description="FAD-binding PCMH-type" evidence="17">
    <location>
        <begin position="45"/>
        <end position="214"/>
    </location>
</feature>
<feature type="active site" description="Proton donor" evidence="16">
    <location>
        <position position="243"/>
    </location>
</feature>
<dbReference type="PROSITE" id="PS51387">
    <property type="entry name" value="FAD_PCMH"/>
    <property type="match status" value="1"/>
</dbReference>
<feature type="active site" evidence="16">
    <location>
        <position position="323"/>
    </location>
</feature>
<keyword evidence="6 16" id="KW-0132">Cell division</keyword>
<keyword evidence="10 16" id="KW-0133">Cell shape</keyword>
<evidence type="ECO:0000256" key="13">
    <source>
        <dbReference type="ARBA" id="ARBA00023306"/>
    </source>
</evidence>
<evidence type="ECO:0000256" key="4">
    <source>
        <dbReference type="ARBA" id="ARBA00004752"/>
    </source>
</evidence>
<dbReference type="GO" id="GO:0009252">
    <property type="term" value="P:peptidoglycan biosynthetic process"/>
    <property type="evidence" value="ECO:0007669"/>
    <property type="project" value="UniProtKB-UniRule"/>
</dbReference>
<accession>A0A2M8KQZ6</accession>
<keyword evidence="11 16" id="KW-0573">Peptidoglycan synthesis</keyword>
<evidence type="ECO:0000256" key="9">
    <source>
        <dbReference type="ARBA" id="ARBA00022857"/>
    </source>
</evidence>
<dbReference type="GO" id="GO:0051301">
    <property type="term" value="P:cell division"/>
    <property type="evidence" value="ECO:0007669"/>
    <property type="project" value="UniProtKB-KW"/>
</dbReference>
<keyword evidence="14 16" id="KW-0961">Cell wall biogenesis/degradation</keyword>
<dbReference type="GO" id="GO:0008762">
    <property type="term" value="F:UDP-N-acetylmuramate dehydrogenase activity"/>
    <property type="evidence" value="ECO:0007669"/>
    <property type="project" value="UniProtKB-UniRule"/>
</dbReference>
<comment type="similarity">
    <text evidence="16">Belongs to the MurB family.</text>
</comment>
<evidence type="ECO:0000313" key="18">
    <source>
        <dbReference type="EMBL" id="PJE62347.1"/>
    </source>
</evidence>